<dbReference type="RefSeq" id="WP_005976740.1">
    <property type="nucleotide sequence ID" value="NZ_BAABXY010000001.1"/>
</dbReference>
<evidence type="ECO:0000313" key="3">
    <source>
        <dbReference type="Proteomes" id="UP000249008"/>
    </source>
</evidence>
<feature type="signal peptide" evidence="1">
    <location>
        <begin position="1"/>
        <end position="20"/>
    </location>
</feature>
<protein>
    <recommendedName>
        <fullName evidence="4">Lipoprotein</fullName>
    </recommendedName>
</protein>
<evidence type="ECO:0000313" key="2">
    <source>
        <dbReference type="EMBL" id="SQJ00836.1"/>
    </source>
</evidence>
<sequence length="81" mass="9571">MKKILFLSIFLLLLSSCANVDERGFYTDGENIRKHKATNTYYDPNGYDIDNHDRDGYDPEGYDHDGYTREDYKKILKVKKK</sequence>
<name>A0AAX1TS09_9FUSO</name>
<dbReference type="Proteomes" id="UP000249008">
    <property type="component" value="Chromosome 1"/>
</dbReference>
<dbReference type="KEGG" id="ful:C4N20_12175"/>
<reference evidence="2 3" key="1">
    <citation type="submission" date="2018-06" db="EMBL/GenBank/DDBJ databases">
        <authorList>
            <consortium name="Pathogen Informatics"/>
            <person name="Doyle S."/>
        </authorList>
    </citation>
    <scope>NUCLEOTIDE SEQUENCE [LARGE SCALE GENOMIC DNA]</scope>
    <source>
        <strain evidence="2 3">NCTC12112</strain>
    </source>
</reference>
<evidence type="ECO:0000256" key="1">
    <source>
        <dbReference type="SAM" id="SignalP"/>
    </source>
</evidence>
<dbReference type="PROSITE" id="PS51257">
    <property type="entry name" value="PROKAR_LIPOPROTEIN"/>
    <property type="match status" value="1"/>
</dbReference>
<organism evidence="2 3">
    <name type="scientific">Fusobacterium ulcerans</name>
    <dbReference type="NCBI Taxonomy" id="861"/>
    <lineage>
        <taxon>Bacteria</taxon>
        <taxon>Fusobacteriati</taxon>
        <taxon>Fusobacteriota</taxon>
        <taxon>Fusobacteriia</taxon>
        <taxon>Fusobacteriales</taxon>
        <taxon>Fusobacteriaceae</taxon>
        <taxon>Fusobacterium</taxon>
    </lineage>
</organism>
<proteinExistence type="predicted"/>
<gene>
    <name evidence="2" type="ORF">NCTC12112_00995</name>
</gene>
<dbReference type="EMBL" id="LS483487">
    <property type="protein sequence ID" value="SQJ00836.1"/>
    <property type="molecule type" value="Genomic_DNA"/>
</dbReference>
<dbReference type="GeneID" id="78455573"/>
<evidence type="ECO:0008006" key="4">
    <source>
        <dbReference type="Google" id="ProtNLM"/>
    </source>
</evidence>
<keyword evidence="1" id="KW-0732">Signal</keyword>
<feature type="chain" id="PRO_5043298079" description="Lipoprotein" evidence="1">
    <location>
        <begin position="21"/>
        <end position="81"/>
    </location>
</feature>
<dbReference type="AlphaFoldDB" id="A0AAX1TS09"/>
<accession>A0AAX1TS09</accession>